<evidence type="ECO:0000313" key="4">
    <source>
        <dbReference type="Proteomes" id="UP000762676"/>
    </source>
</evidence>
<evidence type="ECO:0000313" key="3">
    <source>
        <dbReference type="EMBL" id="GFR63568.1"/>
    </source>
</evidence>
<feature type="compositionally biased region" description="Polar residues" evidence="1">
    <location>
        <begin position="31"/>
        <end position="52"/>
    </location>
</feature>
<feature type="region of interest" description="Disordered" evidence="1">
    <location>
        <begin position="22"/>
        <end position="114"/>
    </location>
</feature>
<organism evidence="3 4">
    <name type="scientific">Elysia marginata</name>
    <dbReference type="NCBI Taxonomy" id="1093978"/>
    <lineage>
        <taxon>Eukaryota</taxon>
        <taxon>Metazoa</taxon>
        <taxon>Spiralia</taxon>
        <taxon>Lophotrochozoa</taxon>
        <taxon>Mollusca</taxon>
        <taxon>Gastropoda</taxon>
        <taxon>Heterobranchia</taxon>
        <taxon>Euthyneura</taxon>
        <taxon>Panpulmonata</taxon>
        <taxon>Sacoglossa</taxon>
        <taxon>Placobranchoidea</taxon>
        <taxon>Plakobranchidae</taxon>
        <taxon>Elysia</taxon>
    </lineage>
</organism>
<keyword evidence="4" id="KW-1185">Reference proteome</keyword>
<dbReference type="InterPro" id="IPR036638">
    <property type="entry name" value="HLH_DNA-bd_sf"/>
</dbReference>
<evidence type="ECO:0000256" key="1">
    <source>
        <dbReference type="SAM" id="MobiDB-lite"/>
    </source>
</evidence>
<sequence>MELIATEINNGRSSQMNVVPMEERSQARAMRSSSIGNSHATVTACDTTSSPARDTYREDVCEDDKEESSIPEASSMDIKADQNFNGHSMKVKGDGESLWSRPPRPGTPTCSSGDNQLELHDPPQTHALLARGKEQTESSLRHVSPAHSSQHVQIELHQIQQRQFDHQQKPFTPSCVLPGLQQTAQHLPQHPHRVRYINNTDNIGLDDDSSIDNLDDSVDDSSFSYPSSNYDFYHSNSHNGDHLKSPAIFGSKSKVPEEVRLRINSRERQRMHDLNSALDSLRQVRLGEGGASIVPFNRYNIDERREFR</sequence>
<name>A0AAV4ERG1_9GAST</name>
<gene>
    <name evidence="3" type="ORF">ElyMa_000159300</name>
</gene>
<evidence type="ECO:0000259" key="2">
    <source>
        <dbReference type="Pfam" id="PF00010"/>
    </source>
</evidence>
<feature type="domain" description="BHLH" evidence="2">
    <location>
        <begin position="260"/>
        <end position="283"/>
    </location>
</feature>
<dbReference type="InterPro" id="IPR011598">
    <property type="entry name" value="bHLH_dom"/>
</dbReference>
<dbReference type="GO" id="GO:0046983">
    <property type="term" value="F:protein dimerization activity"/>
    <property type="evidence" value="ECO:0007669"/>
    <property type="project" value="InterPro"/>
</dbReference>
<feature type="region of interest" description="Disordered" evidence="1">
    <location>
        <begin position="132"/>
        <end position="152"/>
    </location>
</feature>
<reference evidence="3 4" key="1">
    <citation type="journal article" date="2021" name="Elife">
        <title>Chloroplast acquisition without the gene transfer in kleptoplastic sea slugs, Plakobranchus ocellatus.</title>
        <authorList>
            <person name="Maeda T."/>
            <person name="Takahashi S."/>
            <person name="Yoshida T."/>
            <person name="Shimamura S."/>
            <person name="Takaki Y."/>
            <person name="Nagai Y."/>
            <person name="Toyoda A."/>
            <person name="Suzuki Y."/>
            <person name="Arimoto A."/>
            <person name="Ishii H."/>
            <person name="Satoh N."/>
            <person name="Nishiyama T."/>
            <person name="Hasebe M."/>
            <person name="Maruyama T."/>
            <person name="Minagawa J."/>
            <person name="Obokata J."/>
            <person name="Shigenobu S."/>
        </authorList>
    </citation>
    <scope>NUCLEOTIDE SEQUENCE [LARGE SCALE GENOMIC DNA]</scope>
</reference>
<proteinExistence type="predicted"/>
<dbReference type="AlphaFoldDB" id="A0AAV4ERG1"/>
<protein>
    <submittedName>
        <fullName evidence="3">Oligodendrocyte transcription factor 2</fullName>
    </submittedName>
</protein>
<accession>A0AAV4ERG1</accession>
<dbReference type="Pfam" id="PF00010">
    <property type="entry name" value="HLH"/>
    <property type="match status" value="1"/>
</dbReference>
<dbReference type="Gene3D" id="4.10.280.10">
    <property type="entry name" value="Helix-loop-helix DNA-binding domain"/>
    <property type="match status" value="1"/>
</dbReference>
<dbReference type="EMBL" id="BMAT01000297">
    <property type="protein sequence ID" value="GFR63568.1"/>
    <property type="molecule type" value="Genomic_DNA"/>
</dbReference>
<comment type="caution">
    <text evidence="3">The sequence shown here is derived from an EMBL/GenBank/DDBJ whole genome shotgun (WGS) entry which is preliminary data.</text>
</comment>
<dbReference type="Proteomes" id="UP000762676">
    <property type="component" value="Unassembled WGS sequence"/>
</dbReference>